<comment type="caution">
    <text evidence="1">The sequence shown here is derived from an EMBL/GenBank/DDBJ whole genome shotgun (WGS) entry which is preliminary data.</text>
</comment>
<protein>
    <submittedName>
        <fullName evidence="1">Uncharacterized protein</fullName>
    </submittedName>
</protein>
<dbReference type="EMBL" id="LUGG01000018">
    <property type="protein sequence ID" value="OBZ69174.1"/>
    <property type="molecule type" value="Genomic_DNA"/>
</dbReference>
<organism evidence="1 2">
    <name type="scientific">Grifola frondosa</name>
    <name type="common">Maitake</name>
    <name type="synonym">Polyporus frondosus</name>
    <dbReference type="NCBI Taxonomy" id="5627"/>
    <lineage>
        <taxon>Eukaryota</taxon>
        <taxon>Fungi</taxon>
        <taxon>Dikarya</taxon>
        <taxon>Basidiomycota</taxon>
        <taxon>Agaricomycotina</taxon>
        <taxon>Agaricomycetes</taxon>
        <taxon>Polyporales</taxon>
        <taxon>Grifolaceae</taxon>
        <taxon>Grifola</taxon>
    </lineage>
</organism>
<keyword evidence="2" id="KW-1185">Reference proteome</keyword>
<evidence type="ECO:0000313" key="1">
    <source>
        <dbReference type="EMBL" id="OBZ69174.1"/>
    </source>
</evidence>
<name>A0A1C7M289_GRIFR</name>
<accession>A0A1C7M289</accession>
<dbReference type="AlphaFoldDB" id="A0A1C7M289"/>
<proteinExistence type="predicted"/>
<dbReference type="STRING" id="5627.A0A1C7M289"/>
<sequence length="120" mass="12979">MVGVSEETLSRELKTSPNKALCLEREREAKRVSLLPCQTADHARFALTGQAESGKSTMLQNLHPYFAPSVIHAEAEAWRAVIHLNRFHYVNYILSGLASMSSGVASSGAVTAAGHGEAER</sequence>
<gene>
    <name evidence="1" type="ORF">A0H81_10972</name>
</gene>
<evidence type="ECO:0000313" key="2">
    <source>
        <dbReference type="Proteomes" id="UP000092993"/>
    </source>
</evidence>
<reference evidence="1 2" key="1">
    <citation type="submission" date="2016-03" db="EMBL/GenBank/DDBJ databases">
        <title>Whole genome sequencing of Grifola frondosa 9006-11.</title>
        <authorList>
            <person name="Min B."/>
            <person name="Park H."/>
            <person name="Kim J.-G."/>
            <person name="Cho H."/>
            <person name="Oh Y.-L."/>
            <person name="Kong W.-S."/>
            <person name="Choi I.-G."/>
        </authorList>
    </citation>
    <scope>NUCLEOTIDE SEQUENCE [LARGE SCALE GENOMIC DNA]</scope>
    <source>
        <strain evidence="1 2">9006-11</strain>
    </source>
</reference>
<dbReference type="Proteomes" id="UP000092993">
    <property type="component" value="Unassembled WGS sequence"/>
</dbReference>